<dbReference type="SUPFAM" id="SSF49464">
    <property type="entry name" value="Carboxypeptidase regulatory domain-like"/>
    <property type="match status" value="1"/>
</dbReference>
<organism evidence="1 2">
    <name type="scientific">Phaeocystidibacter marisrubri</name>
    <dbReference type="NCBI Taxonomy" id="1577780"/>
    <lineage>
        <taxon>Bacteria</taxon>
        <taxon>Pseudomonadati</taxon>
        <taxon>Bacteroidota</taxon>
        <taxon>Flavobacteriia</taxon>
        <taxon>Flavobacteriales</taxon>
        <taxon>Phaeocystidibacteraceae</taxon>
        <taxon>Phaeocystidibacter</taxon>
    </lineage>
</organism>
<dbReference type="RefSeq" id="WP_151693717.1">
    <property type="nucleotide sequence ID" value="NZ_BMGX01000001.1"/>
</dbReference>
<comment type="caution">
    <text evidence="1">The sequence shown here is derived from an EMBL/GenBank/DDBJ whole genome shotgun (WGS) entry which is preliminary data.</text>
</comment>
<keyword evidence="2" id="KW-1185">Reference proteome</keyword>
<name>A0A6L3ZF11_9FLAO</name>
<evidence type="ECO:0008006" key="3">
    <source>
        <dbReference type="Google" id="ProtNLM"/>
    </source>
</evidence>
<proteinExistence type="predicted"/>
<dbReference type="InterPro" id="IPR008969">
    <property type="entry name" value="CarboxyPept-like_regulatory"/>
</dbReference>
<dbReference type="EMBL" id="WBVQ01000002">
    <property type="protein sequence ID" value="KAB2816290.1"/>
    <property type="molecule type" value="Genomic_DNA"/>
</dbReference>
<evidence type="ECO:0000313" key="1">
    <source>
        <dbReference type="EMBL" id="KAB2816290.1"/>
    </source>
</evidence>
<sequence length="307" mass="34737">MKKIARPHLTFECSEDLNKMKTVENGWHCNSCDKEVIDLTHLSDREFRELLHEKGQFCGRVQANRVSRPLKGVLAASLGILASLNVQGSNALPPFSAAPDSLDPNSVLPDKQVTRIKGTIRNSKNGEPVFQCQVKIYDQSGIVANGLTDFDGNFNYTFESAFDEFQLEVVEGMFNRDTLFTVHLPSSDNRTATVDLSLQAPEEDLIEVIVMGLMVPPVHEDSTVVNIWAYKPESGWNEGKLTLYSSTGEFIAESDNRGEFWMTLPRQKEWNFIVKCEGYEDREIQVVAEEHNPGRAYKRLKYEILED</sequence>
<dbReference type="AlphaFoldDB" id="A0A6L3ZF11"/>
<accession>A0A6L3ZF11</accession>
<evidence type="ECO:0000313" key="2">
    <source>
        <dbReference type="Proteomes" id="UP000484164"/>
    </source>
</evidence>
<gene>
    <name evidence="1" type="ORF">F8C82_11435</name>
</gene>
<protein>
    <recommendedName>
        <fullName evidence="3">Carboxypeptidase regulatory-like domain-containing protein</fullName>
    </recommendedName>
</protein>
<dbReference type="OrthoDB" id="7432683at2"/>
<reference evidence="1 2" key="1">
    <citation type="submission" date="2019-10" db="EMBL/GenBank/DDBJ databases">
        <title>Genome sequence of Phaeocystidibacter marisrubri JCM30614 (type strain).</title>
        <authorList>
            <person name="Bowman J.P."/>
        </authorList>
    </citation>
    <scope>NUCLEOTIDE SEQUENCE [LARGE SCALE GENOMIC DNA]</scope>
    <source>
        <strain evidence="1 2">JCM 30614</strain>
    </source>
</reference>
<dbReference type="Proteomes" id="UP000484164">
    <property type="component" value="Unassembled WGS sequence"/>
</dbReference>